<evidence type="ECO:0000313" key="1">
    <source>
        <dbReference type="EMBL" id="TWX59611.1"/>
    </source>
</evidence>
<organism evidence="2 4">
    <name type="scientific">Colwellia hornerae</name>
    <dbReference type="NCBI Taxonomy" id="89402"/>
    <lineage>
        <taxon>Bacteria</taxon>
        <taxon>Pseudomonadati</taxon>
        <taxon>Pseudomonadota</taxon>
        <taxon>Gammaproteobacteria</taxon>
        <taxon>Alteromonadales</taxon>
        <taxon>Colwelliaceae</taxon>
        <taxon>Colwellia</taxon>
    </lineage>
</organism>
<dbReference type="PANTHER" id="PTHR37943:SF1">
    <property type="entry name" value="PROTEIN VES"/>
    <property type="match status" value="1"/>
</dbReference>
<comment type="caution">
    <text evidence="2">The sequence shown here is derived from an EMBL/GenBank/DDBJ whole genome shotgun (WGS) entry which is preliminary data.</text>
</comment>
<reference evidence="2 4" key="1">
    <citation type="submission" date="2019-07" db="EMBL/GenBank/DDBJ databases">
        <title>Genomes of sea-ice associated Colwellia species.</title>
        <authorList>
            <person name="Bowman J.P."/>
        </authorList>
    </citation>
    <scope>NUCLEOTIDE SEQUENCE [LARGE SCALE GENOMIC DNA]</scope>
    <source>
        <strain evidence="1 3">ACAM 607</strain>
        <strain evidence="2 4">IC036</strain>
    </source>
</reference>
<dbReference type="CDD" id="cd20293">
    <property type="entry name" value="cupin_HutD_N"/>
    <property type="match status" value="1"/>
</dbReference>
<name>A0A5C6QKX9_9GAMM</name>
<evidence type="ECO:0000313" key="2">
    <source>
        <dbReference type="EMBL" id="TWX69337.1"/>
    </source>
</evidence>
<dbReference type="InterPro" id="IPR011051">
    <property type="entry name" value="RmlC_Cupin_sf"/>
</dbReference>
<dbReference type="AlphaFoldDB" id="A0A5C6QKX9"/>
<dbReference type="InterPro" id="IPR010282">
    <property type="entry name" value="Uncharacterised_HutD/Ves"/>
</dbReference>
<dbReference type="PANTHER" id="PTHR37943">
    <property type="entry name" value="PROTEIN VES"/>
    <property type="match status" value="1"/>
</dbReference>
<keyword evidence="3" id="KW-1185">Reference proteome</keyword>
<gene>
    <name evidence="1" type="ORF">ESZ26_09190</name>
    <name evidence="2" type="ORF">ESZ27_05190</name>
</gene>
<dbReference type="Proteomes" id="UP000321525">
    <property type="component" value="Unassembled WGS sequence"/>
</dbReference>
<dbReference type="EMBL" id="VOLQ01000007">
    <property type="protein sequence ID" value="TWX69337.1"/>
    <property type="molecule type" value="Genomic_DNA"/>
</dbReference>
<evidence type="ECO:0000313" key="3">
    <source>
        <dbReference type="Proteomes" id="UP000321525"/>
    </source>
</evidence>
<dbReference type="OrthoDB" id="9800082at2"/>
<proteinExistence type="predicted"/>
<dbReference type="Gene3D" id="2.60.120.10">
    <property type="entry name" value="Jelly Rolls"/>
    <property type="match status" value="1"/>
</dbReference>
<dbReference type="SUPFAM" id="SSF51182">
    <property type="entry name" value="RmlC-like cupins"/>
    <property type="match status" value="1"/>
</dbReference>
<dbReference type="Proteomes" id="UP000321917">
    <property type="component" value="Unassembled WGS sequence"/>
</dbReference>
<sequence length="190" mass="21055">MFTVISPEHFKTIPWKNGQGETIELAINDGGTLADFIWRLSMANVVEDGFFSDFSGYQRNLVLIAGKGINLQHDDNKIDTLHHLLDVANFDGGCRTIGNLLDGEITDFNVITDKEKCSVVVETFKEQQTLEVNPADLCFIYSLSGAFQLTSYQNQQIIKAKHLLKLSAAKAGDVTITGQKLIVVYLTLNT</sequence>
<dbReference type="Pfam" id="PF05962">
    <property type="entry name" value="HutD"/>
    <property type="match status" value="1"/>
</dbReference>
<protein>
    <submittedName>
        <fullName evidence="2">HutD family protein</fullName>
    </submittedName>
</protein>
<dbReference type="InterPro" id="IPR014710">
    <property type="entry name" value="RmlC-like_jellyroll"/>
</dbReference>
<dbReference type="EMBL" id="VOLR01000011">
    <property type="protein sequence ID" value="TWX59611.1"/>
    <property type="molecule type" value="Genomic_DNA"/>
</dbReference>
<accession>A0A5C6QKX9</accession>
<dbReference type="RefSeq" id="WP_146796744.1">
    <property type="nucleotide sequence ID" value="NZ_VOLP01000002.1"/>
</dbReference>
<evidence type="ECO:0000313" key="4">
    <source>
        <dbReference type="Proteomes" id="UP000321917"/>
    </source>
</evidence>